<dbReference type="Proteomes" id="UP001501508">
    <property type="component" value="Unassembled WGS sequence"/>
</dbReference>
<evidence type="ECO:0000313" key="3">
    <source>
        <dbReference type="Proteomes" id="UP001501508"/>
    </source>
</evidence>
<dbReference type="RefSeq" id="WP_345026507.1">
    <property type="nucleotide sequence ID" value="NZ_BAABEY010000002.1"/>
</dbReference>
<evidence type="ECO:0008006" key="4">
    <source>
        <dbReference type="Google" id="ProtNLM"/>
    </source>
</evidence>
<comment type="caution">
    <text evidence="2">The sequence shown here is derived from an EMBL/GenBank/DDBJ whole genome shotgun (WGS) entry which is preliminary data.</text>
</comment>
<protein>
    <recommendedName>
        <fullName evidence="4">Amidohydrolase</fullName>
    </recommendedName>
</protein>
<dbReference type="SUPFAM" id="SSF51556">
    <property type="entry name" value="Metallo-dependent hydrolases"/>
    <property type="match status" value="1"/>
</dbReference>
<dbReference type="Gene3D" id="3.20.20.140">
    <property type="entry name" value="Metal-dependent hydrolases"/>
    <property type="match status" value="1"/>
</dbReference>
<keyword evidence="1" id="KW-0456">Lyase</keyword>
<gene>
    <name evidence="2" type="ORF">GCM10023091_05510</name>
</gene>
<dbReference type="InterPro" id="IPR032465">
    <property type="entry name" value="ACMSD"/>
</dbReference>
<organism evidence="2 3">
    <name type="scientific">Ravibacter arvi</name>
    <dbReference type="NCBI Taxonomy" id="2051041"/>
    <lineage>
        <taxon>Bacteria</taxon>
        <taxon>Pseudomonadati</taxon>
        <taxon>Bacteroidota</taxon>
        <taxon>Cytophagia</taxon>
        <taxon>Cytophagales</taxon>
        <taxon>Spirosomataceae</taxon>
        <taxon>Ravibacter</taxon>
    </lineage>
</organism>
<proteinExistence type="predicted"/>
<accession>A0ABP8LQU5</accession>
<evidence type="ECO:0000313" key="2">
    <source>
        <dbReference type="EMBL" id="GAA4432813.1"/>
    </source>
</evidence>
<name>A0ABP8LQU5_9BACT</name>
<dbReference type="InterPro" id="IPR032466">
    <property type="entry name" value="Metal_Hydrolase"/>
</dbReference>
<keyword evidence="3" id="KW-1185">Reference proteome</keyword>
<reference evidence="3" key="1">
    <citation type="journal article" date="2019" name="Int. J. Syst. Evol. Microbiol.">
        <title>The Global Catalogue of Microorganisms (GCM) 10K type strain sequencing project: providing services to taxonomists for standard genome sequencing and annotation.</title>
        <authorList>
            <consortium name="The Broad Institute Genomics Platform"/>
            <consortium name="The Broad Institute Genome Sequencing Center for Infectious Disease"/>
            <person name="Wu L."/>
            <person name="Ma J."/>
        </authorList>
    </citation>
    <scope>NUCLEOTIDE SEQUENCE [LARGE SCALE GENOMIC DNA]</scope>
    <source>
        <strain evidence="3">JCM 31920</strain>
    </source>
</reference>
<dbReference type="EMBL" id="BAABEY010000002">
    <property type="protein sequence ID" value="GAA4432813.1"/>
    <property type="molecule type" value="Genomic_DNA"/>
</dbReference>
<sequence length="264" mass="30113">MLIDVNSYVGHWPFIRLKGNTLKEQLVRMDRAGITQSVVFNLNGIFYKNVQSANEELHEGMKESAAYRKRFIPFATINPIYSGWRRDFEDSITKMGFKGIRLYPLYHGYELTNPACIELAKMAKDHNVPIAMALRMVDSRTSSWLDINKEWALKDVLPLIKAVPDAKYLILNLANNSNFGAFNKEELAMVRSTKLLMDTSGRMVMELADMVKNYGEDKFAFGSHYPLLDPDTGLLRIDALRPEEATEKVKNLIYNGNAKSFFGL</sequence>
<evidence type="ECO:0000256" key="1">
    <source>
        <dbReference type="ARBA" id="ARBA00023239"/>
    </source>
</evidence>
<dbReference type="PANTHER" id="PTHR21240">
    <property type="entry name" value="2-AMINO-3-CARBOXYLMUCONATE-6-SEMIALDEHYDE DECARBOXYLASE"/>
    <property type="match status" value="1"/>
</dbReference>